<accession>A0AAV4XH05</accession>
<dbReference type="AlphaFoldDB" id="A0AAV4XH05"/>
<protein>
    <submittedName>
        <fullName evidence="1">Uncharacterized protein</fullName>
    </submittedName>
</protein>
<keyword evidence="2" id="KW-1185">Reference proteome</keyword>
<name>A0AAV4XH05_CAEEX</name>
<dbReference type="EMBL" id="BPLR01000331">
    <property type="protein sequence ID" value="GIY93954.1"/>
    <property type="molecule type" value="Genomic_DNA"/>
</dbReference>
<comment type="caution">
    <text evidence="1">The sequence shown here is derived from an EMBL/GenBank/DDBJ whole genome shotgun (WGS) entry which is preliminary data.</text>
</comment>
<evidence type="ECO:0000313" key="1">
    <source>
        <dbReference type="EMBL" id="GIY93954.1"/>
    </source>
</evidence>
<sequence>EADYLEQLTPTTVATQLKRGNGTGQYEEAGKPASHIVLTLSSLLIFCDLR</sequence>
<dbReference type="Proteomes" id="UP001054945">
    <property type="component" value="Unassembled WGS sequence"/>
</dbReference>
<organism evidence="1 2">
    <name type="scientific">Caerostris extrusa</name>
    <name type="common">Bark spider</name>
    <name type="synonym">Caerostris bankana</name>
    <dbReference type="NCBI Taxonomy" id="172846"/>
    <lineage>
        <taxon>Eukaryota</taxon>
        <taxon>Metazoa</taxon>
        <taxon>Ecdysozoa</taxon>
        <taxon>Arthropoda</taxon>
        <taxon>Chelicerata</taxon>
        <taxon>Arachnida</taxon>
        <taxon>Araneae</taxon>
        <taxon>Araneomorphae</taxon>
        <taxon>Entelegynae</taxon>
        <taxon>Araneoidea</taxon>
        <taxon>Araneidae</taxon>
        <taxon>Caerostris</taxon>
    </lineage>
</organism>
<feature type="non-terminal residue" evidence="1">
    <location>
        <position position="1"/>
    </location>
</feature>
<reference evidence="1 2" key="1">
    <citation type="submission" date="2021-06" db="EMBL/GenBank/DDBJ databases">
        <title>Caerostris extrusa draft genome.</title>
        <authorList>
            <person name="Kono N."/>
            <person name="Arakawa K."/>
        </authorList>
    </citation>
    <scope>NUCLEOTIDE SEQUENCE [LARGE SCALE GENOMIC DNA]</scope>
</reference>
<evidence type="ECO:0000313" key="2">
    <source>
        <dbReference type="Proteomes" id="UP001054945"/>
    </source>
</evidence>
<gene>
    <name evidence="1" type="ORF">CEXT_328861</name>
</gene>
<proteinExistence type="predicted"/>